<keyword evidence="2" id="KW-0255">Endonuclease</keyword>
<evidence type="ECO:0000256" key="3">
    <source>
        <dbReference type="ARBA" id="ARBA00022801"/>
    </source>
</evidence>
<evidence type="ECO:0000256" key="2">
    <source>
        <dbReference type="ARBA" id="ARBA00022759"/>
    </source>
</evidence>
<dbReference type="STRING" id="1798374.A2Z33_07360"/>
<dbReference type="InterPro" id="IPR016071">
    <property type="entry name" value="Staphylococal_nuclease_OB-fold"/>
</dbReference>
<dbReference type="AlphaFoldDB" id="A0A1F5YXZ5"/>
<dbReference type="Proteomes" id="UP000178448">
    <property type="component" value="Unassembled WGS sequence"/>
</dbReference>
<keyword evidence="4" id="KW-0812">Transmembrane</keyword>
<gene>
    <name evidence="6" type="ORF">A2Z33_07360</name>
</gene>
<proteinExistence type="predicted"/>
<keyword evidence="3" id="KW-0378">Hydrolase</keyword>
<accession>A0A1F5YXZ5</accession>
<dbReference type="PANTHER" id="PTHR12302:SF3">
    <property type="entry name" value="SERINE_THREONINE-PROTEIN KINASE 31"/>
    <property type="match status" value="1"/>
</dbReference>
<dbReference type="PROSITE" id="PS50830">
    <property type="entry name" value="TNASE_3"/>
    <property type="match status" value="1"/>
</dbReference>
<keyword evidence="1" id="KW-0540">Nuclease</keyword>
<dbReference type="InterPro" id="IPR035437">
    <property type="entry name" value="SNase_OB-fold_sf"/>
</dbReference>
<keyword evidence="4" id="KW-1133">Transmembrane helix</keyword>
<protein>
    <recommendedName>
        <fullName evidence="5">TNase-like domain-containing protein</fullName>
    </recommendedName>
</protein>
<dbReference type="Gene3D" id="2.40.50.90">
    <property type="match status" value="1"/>
</dbReference>
<evidence type="ECO:0000259" key="5">
    <source>
        <dbReference type="PROSITE" id="PS50830"/>
    </source>
</evidence>
<dbReference type="EMBL" id="MFJD01000001">
    <property type="protein sequence ID" value="OGG05069.1"/>
    <property type="molecule type" value="Genomic_DNA"/>
</dbReference>
<dbReference type="CDD" id="cd00175">
    <property type="entry name" value="SNc"/>
    <property type="match status" value="1"/>
</dbReference>
<evidence type="ECO:0000256" key="1">
    <source>
        <dbReference type="ARBA" id="ARBA00022722"/>
    </source>
</evidence>
<dbReference type="SMART" id="SM00318">
    <property type="entry name" value="SNc"/>
    <property type="match status" value="1"/>
</dbReference>
<feature type="domain" description="TNase-like" evidence="5">
    <location>
        <begin position="81"/>
        <end position="209"/>
    </location>
</feature>
<dbReference type="GO" id="GO:0016787">
    <property type="term" value="F:hydrolase activity"/>
    <property type="evidence" value="ECO:0007669"/>
    <property type="project" value="UniProtKB-KW"/>
</dbReference>
<comment type="caution">
    <text evidence="6">The sequence shown here is derived from an EMBL/GenBank/DDBJ whole genome shotgun (WGS) entry which is preliminary data.</text>
</comment>
<evidence type="ECO:0000313" key="7">
    <source>
        <dbReference type="Proteomes" id="UP000178448"/>
    </source>
</evidence>
<feature type="transmembrane region" description="Helical" evidence="4">
    <location>
        <begin position="25"/>
        <end position="45"/>
    </location>
</feature>
<dbReference type="PANTHER" id="PTHR12302">
    <property type="entry name" value="EBNA2 BINDING PROTEIN P100"/>
    <property type="match status" value="1"/>
</dbReference>
<organism evidence="6 7">
    <name type="scientific">Candidatus Gottesmanbacteria bacterium RBG_16_52_11</name>
    <dbReference type="NCBI Taxonomy" id="1798374"/>
    <lineage>
        <taxon>Bacteria</taxon>
        <taxon>Candidatus Gottesmaniibacteriota</taxon>
    </lineage>
</organism>
<keyword evidence="4" id="KW-0472">Membrane</keyword>
<dbReference type="GO" id="GO:0004519">
    <property type="term" value="F:endonuclease activity"/>
    <property type="evidence" value="ECO:0007669"/>
    <property type="project" value="UniProtKB-KW"/>
</dbReference>
<name>A0A1F5YXZ5_9BACT</name>
<evidence type="ECO:0000313" key="6">
    <source>
        <dbReference type="EMBL" id="OGG05069.1"/>
    </source>
</evidence>
<reference evidence="6 7" key="1">
    <citation type="journal article" date="2016" name="Nat. Commun.">
        <title>Thousands of microbial genomes shed light on interconnected biogeochemical processes in an aquifer system.</title>
        <authorList>
            <person name="Anantharaman K."/>
            <person name="Brown C.T."/>
            <person name="Hug L.A."/>
            <person name="Sharon I."/>
            <person name="Castelle C.J."/>
            <person name="Probst A.J."/>
            <person name="Thomas B.C."/>
            <person name="Singh A."/>
            <person name="Wilkins M.J."/>
            <person name="Karaoz U."/>
            <person name="Brodie E.L."/>
            <person name="Williams K.H."/>
            <person name="Hubbard S.S."/>
            <person name="Banfield J.F."/>
        </authorList>
    </citation>
    <scope>NUCLEOTIDE SEQUENCE [LARGE SCALE GENOMIC DNA]</scope>
</reference>
<dbReference type="SUPFAM" id="SSF50199">
    <property type="entry name" value="Staphylococcal nuclease"/>
    <property type="match status" value="1"/>
</dbReference>
<sequence>MKISGISLRQFPAPDRRVSNLRRNFGTGSVIAVLLFLLAQLFGVVPPTISLPHQSPPVSYPDRDPTPATMPGTVYEQADRAGEMVRVLRVIDGDTIMVEPDTAVRYIGIDTPEMTGPDSTGRCYGLQAKAKNESLVSGRTVQLVRDVSETDRYGRLLRYVYVGNTMINELLVREGYARVSTYPSDVTYQQLFLEAERYARQEHLGLWGNDCGGE</sequence>
<dbReference type="Pfam" id="PF00565">
    <property type="entry name" value="SNase"/>
    <property type="match status" value="1"/>
</dbReference>
<evidence type="ECO:0000256" key="4">
    <source>
        <dbReference type="SAM" id="Phobius"/>
    </source>
</evidence>